<dbReference type="Pfam" id="PF03171">
    <property type="entry name" value="2OG-FeII_Oxy"/>
    <property type="match status" value="1"/>
</dbReference>
<feature type="domain" description="Isopenicillin N synthase-like Fe(2+) 2OG dioxygenase" evidence="2">
    <location>
        <begin position="71"/>
        <end position="152"/>
    </location>
</feature>
<sequence>MVEAQQVLLAVGMAALRSVVDSLPDFSELGDVDTMACDAARLPHGATSATVHRFVRYIARDSDAPGRVPGVQFEGHTDGTWFTVIPCAKQPGLEVRTASGWCSVEEQSRHGIDVAVLSGDFLESLSNGKYKASSHRVALPASAGVAARSSAPLLMRASTSYREQCKRADRRRKGSAPPPVANR</sequence>
<feature type="region of interest" description="Disordered" evidence="1">
    <location>
        <begin position="161"/>
        <end position="183"/>
    </location>
</feature>
<dbReference type="EMBL" id="HBKO01030320">
    <property type="protein sequence ID" value="CAE2245350.1"/>
    <property type="molecule type" value="Transcribed_RNA"/>
</dbReference>
<reference evidence="3" key="1">
    <citation type="submission" date="2021-01" db="EMBL/GenBank/DDBJ databases">
        <authorList>
            <person name="Corre E."/>
            <person name="Pelletier E."/>
            <person name="Niang G."/>
            <person name="Scheremetjew M."/>
            <person name="Finn R."/>
            <person name="Kale V."/>
            <person name="Holt S."/>
            <person name="Cochrane G."/>
            <person name="Meng A."/>
            <person name="Brown T."/>
            <person name="Cohen L."/>
        </authorList>
    </citation>
    <scope>NUCLEOTIDE SEQUENCE</scope>
    <source>
        <strain evidence="3">UIO037</strain>
    </source>
</reference>
<protein>
    <recommendedName>
        <fullName evidence="2">Isopenicillin N synthase-like Fe(2+) 2OG dioxygenase domain-containing protein</fullName>
    </recommendedName>
</protein>
<evidence type="ECO:0000259" key="2">
    <source>
        <dbReference type="Pfam" id="PF03171"/>
    </source>
</evidence>
<gene>
    <name evidence="3" type="ORF">CPOL0286_LOCUS13799</name>
</gene>
<dbReference type="SUPFAM" id="SSF51197">
    <property type="entry name" value="Clavaminate synthase-like"/>
    <property type="match status" value="1"/>
</dbReference>
<dbReference type="InterPro" id="IPR027443">
    <property type="entry name" value="IPNS-like_sf"/>
</dbReference>
<evidence type="ECO:0000256" key="1">
    <source>
        <dbReference type="SAM" id="MobiDB-lite"/>
    </source>
</evidence>
<organism evidence="3">
    <name type="scientific">Prymnesium polylepis</name>
    <dbReference type="NCBI Taxonomy" id="72548"/>
    <lineage>
        <taxon>Eukaryota</taxon>
        <taxon>Haptista</taxon>
        <taxon>Haptophyta</taxon>
        <taxon>Prymnesiophyceae</taxon>
        <taxon>Prymnesiales</taxon>
        <taxon>Prymnesiaceae</taxon>
        <taxon>Prymnesium</taxon>
    </lineage>
</organism>
<accession>A0A7S4J017</accession>
<name>A0A7S4J017_9EUKA</name>
<dbReference type="Gene3D" id="2.60.120.330">
    <property type="entry name" value="B-lactam Antibiotic, Isopenicillin N Synthase, Chain"/>
    <property type="match status" value="1"/>
</dbReference>
<evidence type="ECO:0000313" key="3">
    <source>
        <dbReference type="EMBL" id="CAE2245350.1"/>
    </source>
</evidence>
<dbReference type="AlphaFoldDB" id="A0A7S4J017"/>
<dbReference type="InterPro" id="IPR044861">
    <property type="entry name" value="IPNS-like_FE2OG_OXY"/>
</dbReference>
<proteinExistence type="predicted"/>